<comment type="caution">
    <text evidence="2">The sequence shown here is derived from an EMBL/GenBank/DDBJ whole genome shotgun (WGS) entry which is preliminary data.</text>
</comment>
<dbReference type="Pfam" id="PF00651">
    <property type="entry name" value="BTB"/>
    <property type="match status" value="2"/>
</dbReference>
<dbReference type="InterPro" id="IPR000210">
    <property type="entry name" value="BTB/POZ_dom"/>
</dbReference>
<feature type="domain" description="BTB" evidence="1">
    <location>
        <begin position="168"/>
        <end position="238"/>
    </location>
</feature>
<evidence type="ECO:0000313" key="3">
    <source>
        <dbReference type="Proteomes" id="UP000887159"/>
    </source>
</evidence>
<dbReference type="Gene3D" id="3.30.710.10">
    <property type="entry name" value="Potassium Channel Kv1.1, Chain A"/>
    <property type="match status" value="2"/>
</dbReference>
<proteinExistence type="predicted"/>
<dbReference type="AlphaFoldDB" id="A0A8X6VYC1"/>
<organism evidence="2 3">
    <name type="scientific">Trichonephila clavipes</name>
    <name type="common">Golden silk orbweaver</name>
    <name type="synonym">Nephila clavipes</name>
    <dbReference type="NCBI Taxonomy" id="2585209"/>
    <lineage>
        <taxon>Eukaryota</taxon>
        <taxon>Metazoa</taxon>
        <taxon>Ecdysozoa</taxon>
        <taxon>Arthropoda</taxon>
        <taxon>Chelicerata</taxon>
        <taxon>Arachnida</taxon>
        <taxon>Araneae</taxon>
        <taxon>Araneomorphae</taxon>
        <taxon>Entelegynae</taxon>
        <taxon>Araneoidea</taxon>
        <taxon>Nephilidae</taxon>
        <taxon>Trichonephila</taxon>
    </lineage>
</organism>
<keyword evidence="3" id="KW-1185">Reference proteome</keyword>
<dbReference type="SUPFAM" id="SSF54695">
    <property type="entry name" value="POZ domain"/>
    <property type="match status" value="2"/>
</dbReference>
<evidence type="ECO:0000313" key="2">
    <source>
        <dbReference type="EMBL" id="GFY24669.1"/>
    </source>
</evidence>
<gene>
    <name evidence="2" type="ORF">TNCV_1017151</name>
</gene>
<name>A0A8X6VYC1_TRICX</name>
<dbReference type="PANTHER" id="PTHR24413">
    <property type="entry name" value="SPECKLE-TYPE POZ PROTEIN"/>
    <property type="match status" value="1"/>
</dbReference>
<dbReference type="EMBL" id="BMAU01021369">
    <property type="protein sequence ID" value="GFY24669.1"/>
    <property type="molecule type" value="Genomic_DNA"/>
</dbReference>
<sequence>MEGDLRKCLGNGKDKKCHFQRDLLNFDLCIDERIESPKFSTPLLPGVVWYLEIQLVSPKELKEFKVSLHRAPRPYSARVLVNIQFDVSCSGIETTKTITETGFDCMDRFHDESNSVTVSFDRKLHDNWLKINCVFNPSFLRLNDSFHSLVDRRLSLDLLYLLKSGLFYDTILSAGSGDFSREFKVHQAVLHARAPELLNVETLDFTHTVGRIRIPYISADVIEEVLHYAYSGQARTNLSRINIYESAAQVFNLTDLKKQLAWRDFPKADTYWVFYLKRFLWILKDFFRDQNGSRNFSLNEEMHFPNRRGTVTISCRNEYVERKGECLVFESKFTSPCFCIESIILSCSYRLICKDPEKEHGNSVKFEHFLTPNVTRRRNMLFLSRQLFAKKHNIVVFGGNTLEIAFKVRLSRGTKETSEIRHENTQHLNFYTCPGCDHLSSDLKKLFLSPQHSDLLIACESGKLFHAHKAILAARHPPFRKLLEENKNSCILDTRYKEHTLLKLLTFLYTGTSLDC</sequence>
<dbReference type="PROSITE" id="PS50097">
    <property type="entry name" value="BTB"/>
    <property type="match status" value="2"/>
</dbReference>
<dbReference type="Proteomes" id="UP000887159">
    <property type="component" value="Unassembled WGS sequence"/>
</dbReference>
<evidence type="ECO:0000259" key="1">
    <source>
        <dbReference type="PROSITE" id="PS50097"/>
    </source>
</evidence>
<accession>A0A8X6VYC1</accession>
<dbReference type="InterPro" id="IPR011333">
    <property type="entry name" value="SKP1/BTB/POZ_sf"/>
</dbReference>
<feature type="domain" description="BTB" evidence="1">
    <location>
        <begin position="453"/>
        <end position="511"/>
    </location>
</feature>
<reference evidence="2" key="1">
    <citation type="submission" date="2020-08" db="EMBL/GenBank/DDBJ databases">
        <title>Multicomponent nature underlies the extraordinary mechanical properties of spider dragline silk.</title>
        <authorList>
            <person name="Kono N."/>
            <person name="Nakamura H."/>
            <person name="Mori M."/>
            <person name="Yoshida Y."/>
            <person name="Ohtoshi R."/>
            <person name="Malay A.D."/>
            <person name="Moran D.A.P."/>
            <person name="Tomita M."/>
            <person name="Numata K."/>
            <person name="Arakawa K."/>
        </authorList>
    </citation>
    <scope>NUCLEOTIDE SEQUENCE</scope>
</reference>
<protein>
    <recommendedName>
        <fullName evidence="1">BTB domain-containing protein</fullName>
    </recommendedName>
</protein>